<dbReference type="OrthoDB" id="676979at2759"/>
<feature type="signal peptide" evidence="5">
    <location>
        <begin position="1"/>
        <end position="22"/>
    </location>
</feature>
<dbReference type="SUPFAM" id="SSF49265">
    <property type="entry name" value="Fibronectin type III"/>
    <property type="match status" value="1"/>
</dbReference>
<keyword evidence="4" id="KW-0472">Membrane</keyword>
<keyword evidence="4" id="KW-1133">Transmembrane helix</keyword>
<feature type="chain" id="PRO_5029721641" description="Fibronectin type-III domain-containing protein" evidence="5">
    <location>
        <begin position="23"/>
        <end position="944"/>
    </location>
</feature>
<proteinExistence type="predicted"/>
<dbReference type="InterPro" id="IPR003961">
    <property type="entry name" value="FN3_dom"/>
</dbReference>
<dbReference type="SMART" id="SM00369">
    <property type="entry name" value="LRR_TYP"/>
    <property type="match status" value="20"/>
</dbReference>
<keyword evidence="8" id="KW-1185">Reference proteome</keyword>
<keyword evidence="2 5" id="KW-0732">Signal</keyword>
<feature type="transmembrane region" description="Helical" evidence="4">
    <location>
        <begin position="831"/>
        <end position="855"/>
    </location>
</feature>
<dbReference type="FunFam" id="3.80.10.10:FF:001164">
    <property type="entry name" value="GH01279p"/>
    <property type="match status" value="3"/>
</dbReference>
<evidence type="ECO:0000256" key="5">
    <source>
        <dbReference type="SAM" id="SignalP"/>
    </source>
</evidence>
<dbReference type="PANTHER" id="PTHR24373">
    <property type="entry name" value="SLIT RELATED LEUCINE-RICH REPEAT NEURONAL PROTEIN"/>
    <property type="match status" value="1"/>
</dbReference>
<dbReference type="Gene3D" id="3.80.10.10">
    <property type="entry name" value="Ribonuclease Inhibitor"/>
    <property type="match status" value="4"/>
</dbReference>
<dbReference type="PROSITE" id="PS50853">
    <property type="entry name" value="FN3"/>
    <property type="match status" value="1"/>
</dbReference>
<dbReference type="EMBL" id="CAJFCJ010000002">
    <property type="protein sequence ID" value="CAD5111758.1"/>
    <property type="molecule type" value="Genomic_DNA"/>
</dbReference>
<dbReference type="Pfam" id="PF13855">
    <property type="entry name" value="LRR_8"/>
    <property type="match status" value="6"/>
</dbReference>
<gene>
    <name evidence="7" type="ORF">DGYR_LOCUS1000</name>
</gene>
<keyword evidence="3" id="KW-0677">Repeat</keyword>
<dbReference type="InterPro" id="IPR032675">
    <property type="entry name" value="LRR_dom_sf"/>
</dbReference>
<evidence type="ECO:0000313" key="7">
    <source>
        <dbReference type="EMBL" id="CAD5111758.1"/>
    </source>
</evidence>
<dbReference type="InterPro" id="IPR050328">
    <property type="entry name" value="Dev_Immune_Receptor"/>
</dbReference>
<dbReference type="InterPro" id="IPR003591">
    <property type="entry name" value="Leu-rich_rpt_typical-subtyp"/>
</dbReference>
<organism evidence="7 8">
    <name type="scientific">Dimorphilus gyrociliatus</name>
    <dbReference type="NCBI Taxonomy" id="2664684"/>
    <lineage>
        <taxon>Eukaryota</taxon>
        <taxon>Metazoa</taxon>
        <taxon>Spiralia</taxon>
        <taxon>Lophotrochozoa</taxon>
        <taxon>Annelida</taxon>
        <taxon>Polychaeta</taxon>
        <taxon>Polychaeta incertae sedis</taxon>
        <taxon>Dinophilidae</taxon>
        <taxon>Dimorphilus</taxon>
    </lineage>
</organism>
<evidence type="ECO:0000256" key="1">
    <source>
        <dbReference type="ARBA" id="ARBA00022614"/>
    </source>
</evidence>
<dbReference type="Proteomes" id="UP000549394">
    <property type="component" value="Unassembled WGS sequence"/>
</dbReference>
<evidence type="ECO:0000256" key="4">
    <source>
        <dbReference type="SAM" id="Phobius"/>
    </source>
</evidence>
<protein>
    <recommendedName>
        <fullName evidence="6">Fibronectin type-III domain-containing protein</fullName>
    </recommendedName>
</protein>
<dbReference type="PANTHER" id="PTHR24373:SF275">
    <property type="entry name" value="TIR DOMAIN-CONTAINING PROTEIN"/>
    <property type="match status" value="1"/>
</dbReference>
<dbReference type="Pfam" id="PF00560">
    <property type="entry name" value="LRR_1"/>
    <property type="match status" value="1"/>
</dbReference>
<evidence type="ECO:0000313" key="8">
    <source>
        <dbReference type="Proteomes" id="UP000549394"/>
    </source>
</evidence>
<name>A0A7I8VB46_9ANNE</name>
<comment type="caution">
    <text evidence="7">The sequence shown here is derived from an EMBL/GenBank/DDBJ whole genome shotgun (WGS) entry which is preliminary data.</text>
</comment>
<sequence length="944" mass="108629">MFGVKGLFLIWILLKLSSKILSFQCPNLDKQCFCKIKYTFENFLLCEYLGNRTYFPSFKPSKVFFKELQFKYNSNIEICQNYSFDGLSIQRIKLQEIGLKKIESDCFSNLDYNRLQEMYLDSNLISHIAGEIFSKMKNLNYLNLSGNKLVDLGQNSFFGLNSLTHLIAFGNKITDIRAVTFNGLRNLHTLELHNNNIELIEEGAFQELIELRELSLVKNQIKTLPKDLFNKTKKIRRIEFAKNLLNEIDEKCFKDLNDLNVLDLSYNNLRFLPTKLFTSNRNLAHLDLSSNRFWNLQNNVFNNLINLDTLVLKNCSIFNINKDAFSNLNSLTLLNLEGNEIAILQLSTMNSLTSLEDLNLRHNKLSEISSATFSKLNNLKKLDLSFNTLKSLTDASFSSLTNLEFLSLTSNGIEVISPYSFNGLNHLDSLQLGNNSLSEIDHRSFSQLVNLTYLNLERNKINKLHNRLFQNNTKLNTLTLSNNLLQLITSSSFLALTKVTHLRLENNLLEKVSSNLFKSMTNLKKVSLHNNRISKIEEDAFNKVQQLSELTLHRNKLKKIYPYTFEALKNIQEIDLSYNELDNLEGIYAYAFYGITNLKHISLTNNNLTRLSRNVLSSLKFLDSIFLKNNPWNCNCDIFWFFLDKRIRDVHSLNCSGGQIMSCYNFSLCEDFDSSLKKSDACSSLEKTNYTIVDNSTAKYVQNTPSTETFYKLNATKEIQPAFTIDYSSTNRPIGQNHLDLKVHILKSDSVTVSWGIDQTKDVSKLLIKYKPFTDSAKYKVINLKPSANSFKISNLKEDSYYIICIVSIANTNATSQDCISIKTDKQFKTAAIVGLSSAIFLLSLILIIGIGLLCRMRYREKKLMEARQIRRNKIRKHFAIDSTTFPKYNRHTSKSVSVRNLHNLAAENGDVRHVQIRRNHDIDDDNGFHQMAENYERHVSPSF</sequence>
<dbReference type="PROSITE" id="PS51450">
    <property type="entry name" value="LRR"/>
    <property type="match status" value="9"/>
</dbReference>
<keyword evidence="1" id="KW-0433">Leucine-rich repeat</keyword>
<feature type="domain" description="Fibronectin type-III" evidence="6">
    <location>
        <begin position="737"/>
        <end position="833"/>
    </location>
</feature>
<evidence type="ECO:0000259" key="6">
    <source>
        <dbReference type="PROSITE" id="PS50853"/>
    </source>
</evidence>
<dbReference type="SMART" id="SM00365">
    <property type="entry name" value="LRR_SD22"/>
    <property type="match status" value="9"/>
</dbReference>
<dbReference type="SUPFAM" id="SSF52058">
    <property type="entry name" value="L domain-like"/>
    <property type="match status" value="3"/>
</dbReference>
<dbReference type="AlphaFoldDB" id="A0A7I8VB46"/>
<dbReference type="CDD" id="cd00063">
    <property type="entry name" value="FN3"/>
    <property type="match status" value="1"/>
</dbReference>
<accession>A0A7I8VB46</accession>
<evidence type="ECO:0000256" key="3">
    <source>
        <dbReference type="ARBA" id="ARBA00022737"/>
    </source>
</evidence>
<keyword evidence="4" id="KW-0812">Transmembrane</keyword>
<dbReference type="Gene3D" id="2.60.40.10">
    <property type="entry name" value="Immunoglobulins"/>
    <property type="match status" value="1"/>
</dbReference>
<evidence type="ECO:0000256" key="2">
    <source>
        <dbReference type="ARBA" id="ARBA00022729"/>
    </source>
</evidence>
<dbReference type="InterPro" id="IPR013783">
    <property type="entry name" value="Ig-like_fold"/>
</dbReference>
<reference evidence="7 8" key="1">
    <citation type="submission" date="2020-08" db="EMBL/GenBank/DDBJ databases">
        <authorList>
            <person name="Hejnol A."/>
        </authorList>
    </citation>
    <scope>NUCLEOTIDE SEQUENCE [LARGE SCALE GENOMIC DNA]</scope>
</reference>
<dbReference type="InterPro" id="IPR036116">
    <property type="entry name" value="FN3_sf"/>
</dbReference>
<dbReference type="InterPro" id="IPR001611">
    <property type="entry name" value="Leu-rich_rpt"/>
</dbReference>